<dbReference type="AlphaFoldDB" id="A0A0C9US02"/>
<name>A0A0C9US02_SPHS4</name>
<dbReference type="SUPFAM" id="SSF51735">
    <property type="entry name" value="NAD(P)-binding Rossmann-fold domains"/>
    <property type="match status" value="1"/>
</dbReference>
<dbReference type="InterPro" id="IPR051609">
    <property type="entry name" value="NmrA/Isoflavone_reductase-like"/>
</dbReference>
<protein>
    <recommendedName>
        <fullName evidence="4">NAD(P)-binding domain-containing protein</fullName>
    </recommendedName>
</protein>
<accession>A0A0C9US02</accession>
<dbReference type="InterPro" id="IPR016040">
    <property type="entry name" value="NAD(P)-bd_dom"/>
</dbReference>
<proteinExistence type="inferred from homology"/>
<evidence type="ECO:0000313" key="5">
    <source>
        <dbReference type="EMBL" id="KIJ31967.1"/>
    </source>
</evidence>
<dbReference type="PANTHER" id="PTHR47706:SF9">
    <property type="entry name" value="NMRA-LIKE DOMAIN-CONTAINING PROTEIN-RELATED"/>
    <property type="match status" value="1"/>
</dbReference>
<gene>
    <name evidence="5" type="ORF">M422DRAFT_266333</name>
</gene>
<sequence length="312" mass="35254">MSPYKTFAIVGFGYTGSVFAKQFADHKEDNLKWKILSRSVDKSELREAESQGAELIAVDYNSQDSLTTALAGVDIVLSTLRDGGLEDVQLNLVRAAKLLVSTFSFLASMEEIPWAFLFLDAHLKIADLKPKAETHALLKELNLLYALFFTGLWPSMALDPTIAKAIGLDFEAGKFTFFGDGNAVQSWTAPVDFAAFVYYVLTTRPACELENKVFQIEGDSKSIREVVTLWEKKSGRKAEIHQLSEEEIQAFISRQEFELYRFLPHQLKYGGLKVTGESNGIWPEWNSSQSKWEFYSLGELHTMFEEKRWTGS</sequence>
<dbReference type="PANTHER" id="PTHR47706">
    <property type="entry name" value="NMRA-LIKE FAMILY PROTEIN"/>
    <property type="match status" value="1"/>
</dbReference>
<organism evidence="5 6">
    <name type="scientific">Sphaerobolus stellatus (strain SS14)</name>
    <dbReference type="NCBI Taxonomy" id="990650"/>
    <lineage>
        <taxon>Eukaryota</taxon>
        <taxon>Fungi</taxon>
        <taxon>Dikarya</taxon>
        <taxon>Basidiomycota</taxon>
        <taxon>Agaricomycotina</taxon>
        <taxon>Agaricomycetes</taxon>
        <taxon>Phallomycetidae</taxon>
        <taxon>Geastrales</taxon>
        <taxon>Sphaerobolaceae</taxon>
        <taxon>Sphaerobolus</taxon>
    </lineage>
</organism>
<dbReference type="InterPro" id="IPR036291">
    <property type="entry name" value="NAD(P)-bd_dom_sf"/>
</dbReference>
<dbReference type="Gene3D" id="3.40.50.720">
    <property type="entry name" value="NAD(P)-binding Rossmann-like Domain"/>
    <property type="match status" value="1"/>
</dbReference>
<evidence type="ECO:0000313" key="6">
    <source>
        <dbReference type="Proteomes" id="UP000054279"/>
    </source>
</evidence>
<feature type="domain" description="NAD(P)-binding" evidence="4">
    <location>
        <begin position="13"/>
        <end position="142"/>
    </location>
</feature>
<keyword evidence="3" id="KW-0560">Oxidoreductase</keyword>
<dbReference type="HOGENOM" id="CLU_044876_6_1_1"/>
<evidence type="ECO:0000256" key="2">
    <source>
        <dbReference type="ARBA" id="ARBA00022857"/>
    </source>
</evidence>
<evidence type="ECO:0000259" key="4">
    <source>
        <dbReference type="Pfam" id="PF13460"/>
    </source>
</evidence>
<dbReference type="Pfam" id="PF13460">
    <property type="entry name" value="NAD_binding_10"/>
    <property type="match status" value="1"/>
</dbReference>
<reference evidence="5 6" key="1">
    <citation type="submission" date="2014-06" db="EMBL/GenBank/DDBJ databases">
        <title>Evolutionary Origins and Diversification of the Mycorrhizal Mutualists.</title>
        <authorList>
            <consortium name="DOE Joint Genome Institute"/>
            <consortium name="Mycorrhizal Genomics Consortium"/>
            <person name="Kohler A."/>
            <person name="Kuo A."/>
            <person name="Nagy L.G."/>
            <person name="Floudas D."/>
            <person name="Copeland A."/>
            <person name="Barry K.W."/>
            <person name="Cichocki N."/>
            <person name="Veneault-Fourrey C."/>
            <person name="LaButti K."/>
            <person name="Lindquist E.A."/>
            <person name="Lipzen A."/>
            <person name="Lundell T."/>
            <person name="Morin E."/>
            <person name="Murat C."/>
            <person name="Riley R."/>
            <person name="Ohm R."/>
            <person name="Sun H."/>
            <person name="Tunlid A."/>
            <person name="Henrissat B."/>
            <person name="Grigoriev I.V."/>
            <person name="Hibbett D.S."/>
            <person name="Martin F."/>
        </authorList>
    </citation>
    <scope>NUCLEOTIDE SEQUENCE [LARGE SCALE GENOMIC DNA]</scope>
    <source>
        <strain evidence="5 6">SS14</strain>
    </source>
</reference>
<comment type="similarity">
    <text evidence="1">Belongs to the NmrA-type oxidoreductase family. Isoflavone reductase subfamily.</text>
</comment>
<dbReference type="GO" id="GO:0016491">
    <property type="term" value="F:oxidoreductase activity"/>
    <property type="evidence" value="ECO:0007669"/>
    <property type="project" value="UniProtKB-KW"/>
</dbReference>
<dbReference type="OrthoDB" id="9974981at2759"/>
<dbReference type="Proteomes" id="UP000054279">
    <property type="component" value="Unassembled WGS sequence"/>
</dbReference>
<keyword evidence="2" id="KW-0521">NADP</keyword>
<evidence type="ECO:0000256" key="3">
    <source>
        <dbReference type="ARBA" id="ARBA00023002"/>
    </source>
</evidence>
<dbReference type="Gene3D" id="3.90.25.10">
    <property type="entry name" value="UDP-galactose 4-epimerase, domain 1"/>
    <property type="match status" value="1"/>
</dbReference>
<evidence type="ECO:0000256" key="1">
    <source>
        <dbReference type="ARBA" id="ARBA00005725"/>
    </source>
</evidence>
<keyword evidence="6" id="KW-1185">Reference proteome</keyword>
<dbReference type="EMBL" id="KN837234">
    <property type="protein sequence ID" value="KIJ31967.1"/>
    <property type="molecule type" value="Genomic_DNA"/>
</dbReference>